<sequence length="119" mass="12899">MNLLSLINYLSCATIPAVLAAGTPKQPDPKTTVVFTCANFKTLHSGWCVAEERGKIGQGYHFVKANSVGPAEDKNYNCIGKKYGDNSACCLDDFIPDPKDLTPLDDNCKIKKSNGDDEL</sequence>
<protein>
    <recommendedName>
        <fullName evidence="4">Secreted protein</fullName>
    </recommendedName>
</protein>
<dbReference type="Proteomes" id="UP000054564">
    <property type="component" value="Unassembled WGS sequence"/>
</dbReference>
<name>A0A0L0VSJ5_9BASI</name>
<proteinExistence type="predicted"/>
<evidence type="ECO:0000256" key="1">
    <source>
        <dbReference type="SAM" id="SignalP"/>
    </source>
</evidence>
<dbReference type="OrthoDB" id="10489829at2759"/>
<evidence type="ECO:0000313" key="2">
    <source>
        <dbReference type="EMBL" id="KNF02241.1"/>
    </source>
</evidence>
<gene>
    <name evidence="2" type="ORF">PSTG_04452</name>
</gene>
<dbReference type="AlphaFoldDB" id="A0A0L0VSJ5"/>
<feature type="signal peptide" evidence="1">
    <location>
        <begin position="1"/>
        <end position="20"/>
    </location>
</feature>
<keyword evidence="1" id="KW-0732">Signal</keyword>
<organism evidence="2 3">
    <name type="scientific">Puccinia striiformis f. sp. tritici PST-78</name>
    <dbReference type="NCBI Taxonomy" id="1165861"/>
    <lineage>
        <taxon>Eukaryota</taxon>
        <taxon>Fungi</taxon>
        <taxon>Dikarya</taxon>
        <taxon>Basidiomycota</taxon>
        <taxon>Pucciniomycotina</taxon>
        <taxon>Pucciniomycetes</taxon>
        <taxon>Pucciniales</taxon>
        <taxon>Pucciniaceae</taxon>
        <taxon>Puccinia</taxon>
    </lineage>
</organism>
<reference evidence="3" key="1">
    <citation type="submission" date="2014-03" db="EMBL/GenBank/DDBJ databases">
        <title>The Genome Sequence of Puccinia striiformis f. sp. tritici PST-78.</title>
        <authorList>
            <consortium name="The Broad Institute Genome Sequencing Platform"/>
            <person name="Cuomo C."/>
            <person name="Hulbert S."/>
            <person name="Chen X."/>
            <person name="Walker B."/>
            <person name="Young S.K."/>
            <person name="Zeng Q."/>
            <person name="Gargeya S."/>
            <person name="Fitzgerald M."/>
            <person name="Haas B."/>
            <person name="Abouelleil A."/>
            <person name="Alvarado L."/>
            <person name="Arachchi H.M."/>
            <person name="Berlin A.M."/>
            <person name="Chapman S.B."/>
            <person name="Goldberg J."/>
            <person name="Griggs A."/>
            <person name="Gujja S."/>
            <person name="Hansen M."/>
            <person name="Howarth C."/>
            <person name="Imamovic A."/>
            <person name="Larimer J."/>
            <person name="McCowan C."/>
            <person name="Montmayeur A."/>
            <person name="Murphy C."/>
            <person name="Neiman D."/>
            <person name="Pearson M."/>
            <person name="Priest M."/>
            <person name="Roberts A."/>
            <person name="Saif S."/>
            <person name="Shea T."/>
            <person name="Sisk P."/>
            <person name="Sykes S."/>
            <person name="Wortman J."/>
            <person name="Nusbaum C."/>
            <person name="Birren B."/>
        </authorList>
    </citation>
    <scope>NUCLEOTIDE SEQUENCE [LARGE SCALE GENOMIC DNA]</scope>
    <source>
        <strain evidence="3">race PST-78</strain>
    </source>
</reference>
<accession>A0A0L0VSJ5</accession>
<evidence type="ECO:0000313" key="3">
    <source>
        <dbReference type="Proteomes" id="UP000054564"/>
    </source>
</evidence>
<dbReference type="EMBL" id="AJIL01000024">
    <property type="protein sequence ID" value="KNF02241.1"/>
    <property type="molecule type" value="Genomic_DNA"/>
</dbReference>
<evidence type="ECO:0008006" key="4">
    <source>
        <dbReference type="Google" id="ProtNLM"/>
    </source>
</evidence>
<feature type="chain" id="PRO_5005550418" description="Secreted protein" evidence="1">
    <location>
        <begin position="21"/>
        <end position="119"/>
    </location>
</feature>
<keyword evidence="3" id="KW-1185">Reference proteome</keyword>
<comment type="caution">
    <text evidence="2">The sequence shown here is derived from an EMBL/GenBank/DDBJ whole genome shotgun (WGS) entry which is preliminary data.</text>
</comment>